<comment type="caution">
    <text evidence="8">The sequence shown here is derived from an EMBL/GenBank/DDBJ whole genome shotgun (WGS) entry which is preliminary data.</text>
</comment>
<dbReference type="GO" id="GO:0009097">
    <property type="term" value="P:isoleucine biosynthetic process"/>
    <property type="evidence" value="ECO:0007669"/>
    <property type="project" value="TreeGrafter"/>
</dbReference>
<dbReference type="EC" id="4.3.1.17" evidence="3"/>
<dbReference type="Proteomes" id="UP000247792">
    <property type="component" value="Unassembled WGS sequence"/>
</dbReference>
<evidence type="ECO:0000313" key="9">
    <source>
        <dbReference type="Proteomes" id="UP000247792"/>
    </source>
</evidence>
<dbReference type="OrthoDB" id="9811476at2"/>
<dbReference type="GO" id="GO:0003941">
    <property type="term" value="F:L-serine ammonia-lyase activity"/>
    <property type="evidence" value="ECO:0007669"/>
    <property type="project" value="UniProtKB-EC"/>
</dbReference>
<dbReference type="PANTHER" id="PTHR48078:SF2">
    <property type="entry name" value="CATABOLIC L-SERINE_THREONINE DEHYDRATASE"/>
    <property type="match status" value="1"/>
</dbReference>
<dbReference type="SUPFAM" id="SSF53686">
    <property type="entry name" value="Tryptophan synthase beta subunit-like PLP-dependent enzymes"/>
    <property type="match status" value="1"/>
</dbReference>
<dbReference type="InterPro" id="IPR036052">
    <property type="entry name" value="TrpB-like_PALP_sf"/>
</dbReference>
<dbReference type="RefSeq" id="WP_110257511.1">
    <property type="nucleotide sequence ID" value="NZ_QJKB01000011.1"/>
</dbReference>
<sequence length="313" mass="32816">MTQLHISTPLLEHRRLSASLSRSVWLKMENTQPSGSFKLRGIGLMCQRAAANGARHFVCPSGGNAGFAAAVAGVALHVQTTILVPQTTHESVRAAIRAIGATVIVEGGVWDETNQAALRLCEQPGTVYIPPFDHADIWDGNATLIDEVAGKLDFDVVICSVGGGGLLSGIALGLERNGLGHIPIIASETEGAASLHAPVQAGELVTLPAITSIASTLGARKVAQQAFDWTRRRTVHAVTVSDAQAVQACLDFADDMLALVEPACGAALAVAYQNLPVLAEYKKPLIVVCGGIAVDLGKLQAWKNQFHPAVNTD</sequence>
<dbReference type="PANTHER" id="PTHR48078">
    <property type="entry name" value="THREONINE DEHYDRATASE, MITOCHONDRIAL-RELATED"/>
    <property type="match status" value="1"/>
</dbReference>
<evidence type="ECO:0000256" key="1">
    <source>
        <dbReference type="ARBA" id="ARBA00001933"/>
    </source>
</evidence>
<evidence type="ECO:0000256" key="3">
    <source>
        <dbReference type="ARBA" id="ARBA00012093"/>
    </source>
</evidence>
<keyword evidence="5 8" id="KW-0456">Lyase</keyword>
<accession>A0A318IWB5</accession>
<evidence type="ECO:0000256" key="5">
    <source>
        <dbReference type="ARBA" id="ARBA00023239"/>
    </source>
</evidence>
<dbReference type="Pfam" id="PF00291">
    <property type="entry name" value="PALP"/>
    <property type="match status" value="1"/>
</dbReference>
<dbReference type="GO" id="GO:0006565">
    <property type="term" value="P:L-serine catabolic process"/>
    <property type="evidence" value="ECO:0007669"/>
    <property type="project" value="TreeGrafter"/>
</dbReference>
<keyword evidence="9" id="KW-1185">Reference proteome</keyword>
<evidence type="ECO:0000259" key="7">
    <source>
        <dbReference type="Pfam" id="PF00291"/>
    </source>
</evidence>
<organism evidence="8 9">
    <name type="scientific">Undibacterium pigrum</name>
    <dbReference type="NCBI Taxonomy" id="401470"/>
    <lineage>
        <taxon>Bacteria</taxon>
        <taxon>Pseudomonadati</taxon>
        <taxon>Pseudomonadota</taxon>
        <taxon>Betaproteobacteria</taxon>
        <taxon>Burkholderiales</taxon>
        <taxon>Oxalobacteraceae</taxon>
        <taxon>Undibacterium</taxon>
    </lineage>
</organism>
<name>A0A318IWB5_9BURK</name>
<proteinExistence type="inferred from homology"/>
<evidence type="ECO:0000256" key="6">
    <source>
        <dbReference type="ARBA" id="ARBA00049406"/>
    </source>
</evidence>
<keyword evidence="4" id="KW-0663">Pyridoxal phosphate</keyword>
<dbReference type="InterPro" id="IPR000634">
    <property type="entry name" value="Ser/Thr_deHydtase_PyrdxlP-BS"/>
</dbReference>
<feature type="domain" description="Tryptophan synthase beta chain-like PALP" evidence="7">
    <location>
        <begin position="3"/>
        <end position="290"/>
    </location>
</feature>
<comment type="cofactor">
    <cofactor evidence="1">
        <name>pyridoxal 5'-phosphate</name>
        <dbReference type="ChEBI" id="CHEBI:597326"/>
    </cofactor>
</comment>
<protein>
    <recommendedName>
        <fullName evidence="3">L-serine ammonia-lyase</fullName>
        <ecNumber evidence="3">4.3.1.17</ecNumber>
    </recommendedName>
</protein>
<evidence type="ECO:0000256" key="2">
    <source>
        <dbReference type="ARBA" id="ARBA00010869"/>
    </source>
</evidence>
<dbReference type="AlphaFoldDB" id="A0A318IWB5"/>
<dbReference type="GO" id="GO:0006567">
    <property type="term" value="P:L-threonine catabolic process"/>
    <property type="evidence" value="ECO:0007669"/>
    <property type="project" value="TreeGrafter"/>
</dbReference>
<comment type="catalytic activity">
    <reaction evidence="6">
        <text>L-serine = pyruvate + NH4(+)</text>
        <dbReference type="Rhea" id="RHEA:19169"/>
        <dbReference type="ChEBI" id="CHEBI:15361"/>
        <dbReference type="ChEBI" id="CHEBI:28938"/>
        <dbReference type="ChEBI" id="CHEBI:33384"/>
        <dbReference type="EC" id="4.3.1.17"/>
    </reaction>
</comment>
<comment type="similarity">
    <text evidence="2">Belongs to the serine/threonine dehydratase family.</text>
</comment>
<dbReference type="Gene3D" id="3.40.50.1100">
    <property type="match status" value="2"/>
</dbReference>
<reference evidence="8 9" key="1">
    <citation type="submission" date="2018-05" db="EMBL/GenBank/DDBJ databases">
        <title>Genomic Encyclopedia of Type Strains, Phase IV (KMG-IV): sequencing the most valuable type-strain genomes for metagenomic binning, comparative biology and taxonomic classification.</title>
        <authorList>
            <person name="Goeker M."/>
        </authorList>
    </citation>
    <scope>NUCLEOTIDE SEQUENCE [LARGE SCALE GENOMIC DNA]</scope>
    <source>
        <strain evidence="8 9">DSM 19792</strain>
    </source>
</reference>
<dbReference type="EMBL" id="QJKB01000011">
    <property type="protein sequence ID" value="PXX38661.1"/>
    <property type="molecule type" value="Genomic_DNA"/>
</dbReference>
<dbReference type="PROSITE" id="PS00165">
    <property type="entry name" value="DEHYDRATASE_SER_THR"/>
    <property type="match status" value="1"/>
</dbReference>
<dbReference type="InterPro" id="IPR050147">
    <property type="entry name" value="Ser/Thr_Dehydratase"/>
</dbReference>
<gene>
    <name evidence="8" type="ORF">DFR42_11126</name>
</gene>
<evidence type="ECO:0000256" key="4">
    <source>
        <dbReference type="ARBA" id="ARBA00022898"/>
    </source>
</evidence>
<dbReference type="InterPro" id="IPR001926">
    <property type="entry name" value="TrpB-like_PALP"/>
</dbReference>
<dbReference type="GO" id="GO:0004794">
    <property type="term" value="F:threonine deaminase activity"/>
    <property type="evidence" value="ECO:0007669"/>
    <property type="project" value="TreeGrafter"/>
</dbReference>
<dbReference type="GO" id="GO:0030170">
    <property type="term" value="F:pyridoxal phosphate binding"/>
    <property type="evidence" value="ECO:0007669"/>
    <property type="project" value="InterPro"/>
</dbReference>
<evidence type="ECO:0000313" key="8">
    <source>
        <dbReference type="EMBL" id="PXX38661.1"/>
    </source>
</evidence>